<name>A0A817SLT6_9BILA</name>
<dbReference type="PROSITE" id="PS51996">
    <property type="entry name" value="TR_MART"/>
    <property type="match status" value="1"/>
</dbReference>
<evidence type="ECO:0008006" key="3">
    <source>
        <dbReference type="Google" id="ProtNLM"/>
    </source>
</evidence>
<sequence length="393" mass="45616">MASSSTHLTEDTENSNMPIVHENTHNFTIVWFYTGIELDDNRKILMDLQFNIGNVQTCNQCELCSEYIKSIEFKEGILIITVKHGSEIVPSLHDLRQLHSIYIYNLSDLSEQRWIYCYPKVRGAYPSINELINNLKRNANFSQYAALTCTDETSTILVTSYRQFYFKFFIQLLIRLEPDPEIAKTKFVAECRSYYSAYPSIITFLEDFEEYYLQTNVVFLYTTNNFLFHFINQALRNTNIRAILLCHFLIVDLFKELQNIYAQSIDIHDNPQSCCYYRGQRMSVDELEEMKLATGELILVKSFFSATTDLSVAETFAGFHGAKEKDRQLCILFKITVDSSVKHSTFAEVAARSSFKLEREVLFTVGSIFSVEDITYDMNKKGLGNTYFPNQRK</sequence>
<evidence type="ECO:0000313" key="1">
    <source>
        <dbReference type="EMBL" id="CAF3301785.1"/>
    </source>
</evidence>
<dbReference type="Gene3D" id="3.90.176.10">
    <property type="entry name" value="Toxin ADP-ribosyltransferase, Chain A, domain 1"/>
    <property type="match status" value="1"/>
</dbReference>
<evidence type="ECO:0000313" key="2">
    <source>
        <dbReference type="Proteomes" id="UP000663825"/>
    </source>
</evidence>
<reference evidence="1" key="1">
    <citation type="submission" date="2021-02" db="EMBL/GenBank/DDBJ databases">
        <authorList>
            <person name="Nowell W R."/>
        </authorList>
    </citation>
    <scope>NUCLEOTIDE SEQUENCE</scope>
</reference>
<organism evidence="1 2">
    <name type="scientific">Rotaria socialis</name>
    <dbReference type="NCBI Taxonomy" id="392032"/>
    <lineage>
        <taxon>Eukaryota</taxon>
        <taxon>Metazoa</taxon>
        <taxon>Spiralia</taxon>
        <taxon>Gnathifera</taxon>
        <taxon>Rotifera</taxon>
        <taxon>Eurotatoria</taxon>
        <taxon>Bdelloidea</taxon>
        <taxon>Philodinida</taxon>
        <taxon>Philodinidae</taxon>
        <taxon>Rotaria</taxon>
    </lineage>
</organism>
<dbReference type="Proteomes" id="UP000663825">
    <property type="component" value="Unassembled WGS sequence"/>
</dbReference>
<dbReference type="SUPFAM" id="SSF56399">
    <property type="entry name" value="ADP-ribosylation"/>
    <property type="match status" value="1"/>
</dbReference>
<proteinExistence type="predicted"/>
<dbReference type="OrthoDB" id="10642303at2759"/>
<comment type="caution">
    <text evidence="1">The sequence shown here is derived from an EMBL/GenBank/DDBJ whole genome shotgun (WGS) entry which is preliminary data.</text>
</comment>
<dbReference type="EMBL" id="CAJNXB010003230">
    <property type="protein sequence ID" value="CAF3301785.1"/>
    <property type="molecule type" value="Genomic_DNA"/>
</dbReference>
<accession>A0A817SLT6</accession>
<gene>
    <name evidence="1" type="ORF">TIS948_LOCUS18411</name>
</gene>
<dbReference type="AlphaFoldDB" id="A0A817SLT6"/>
<protein>
    <recommendedName>
        <fullName evidence="3">Mono(ADP-ribosyl)transferase</fullName>
    </recommendedName>
</protein>